<dbReference type="PANTHER" id="PTHR40278">
    <property type="entry name" value="DNA UTILIZATION PROTEIN HOFN"/>
    <property type="match status" value="1"/>
</dbReference>
<keyword evidence="1" id="KW-0175">Coiled coil</keyword>
<keyword evidence="3" id="KW-0812">Transmembrane</keyword>
<evidence type="ECO:0000313" key="5">
    <source>
        <dbReference type="Proteomes" id="UP000199250"/>
    </source>
</evidence>
<dbReference type="RefSeq" id="WP_090731191.1">
    <property type="nucleotide sequence ID" value="NZ_FNYQ01000023.1"/>
</dbReference>
<evidence type="ECO:0000256" key="2">
    <source>
        <dbReference type="SAM" id="MobiDB-lite"/>
    </source>
</evidence>
<feature type="compositionally biased region" description="Basic and acidic residues" evidence="2">
    <location>
        <begin position="184"/>
        <end position="200"/>
    </location>
</feature>
<dbReference type="InterPro" id="IPR007813">
    <property type="entry name" value="PilN"/>
</dbReference>
<keyword evidence="3" id="KW-1133">Transmembrane helix</keyword>
<accession>A0A1H6TI44</accession>
<reference evidence="4 5" key="1">
    <citation type="submission" date="2016-10" db="EMBL/GenBank/DDBJ databases">
        <authorList>
            <person name="de Groot N.N."/>
        </authorList>
    </citation>
    <scope>NUCLEOTIDE SEQUENCE [LARGE SCALE GENOMIC DNA]</scope>
    <source>
        <strain evidence="4 5">DSM 373</strain>
    </source>
</reference>
<sequence length="226" mass="24832">MARINLLPWREQLREERRQRFLVALGTVLLVAGGLVFLGDQYLNASIDAQRARNDFLRKEIAVLDARIKEISELKTRRQQLLERMKIIQDLQGNRPIIGRVFDQLVRTLPDGVYFTSLKMTGKNIAIEGAAESNNRVSSLMRNLDGSEWLEAPNLTAVKAVTAGALDQANVFQLTVQQVQPGEDGDKGEGAKKEGAKKEGGAGLPVAGGATQSVRDDAQKKGGKRK</sequence>
<proteinExistence type="predicted"/>
<evidence type="ECO:0000256" key="3">
    <source>
        <dbReference type="SAM" id="Phobius"/>
    </source>
</evidence>
<feature type="coiled-coil region" evidence="1">
    <location>
        <begin position="47"/>
        <end position="91"/>
    </location>
</feature>
<gene>
    <name evidence="4" type="ORF">SAMN04244572_01716</name>
</gene>
<organism evidence="4 5">
    <name type="scientific">Azotobacter beijerinckii</name>
    <dbReference type="NCBI Taxonomy" id="170623"/>
    <lineage>
        <taxon>Bacteria</taxon>
        <taxon>Pseudomonadati</taxon>
        <taxon>Pseudomonadota</taxon>
        <taxon>Gammaproteobacteria</taxon>
        <taxon>Pseudomonadales</taxon>
        <taxon>Pseudomonadaceae</taxon>
        <taxon>Azotobacter</taxon>
    </lineage>
</organism>
<feature type="transmembrane region" description="Helical" evidence="3">
    <location>
        <begin position="21"/>
        <end position="39"/>
    </location>
</feature>
<dbReference type="Pfam" id="PF05137">
    <property type="entry name" value="PilN"/>
    <property type="match status" value="1"/>
</dbReference>
<protein>
    <submittedName>
        <fullName evidence="4">Type IV pilus assembly protein PilN</fullName>
    </submittedName>
</protein>
<dbReference type="AlphaFoldDB" id="A0A1H6TI44"/>
<dbReference type="GO" id="GO:0043107">
    <property type="term" value="P:type IV pilus-dependent motility"/>
    <property type="evidence" value="ECO:0007669"/>
    <property type="project" value="TreeGrafter"/>
</dbReference>
<dbReference type="GO" id="GO:0043683">
    <property type="term" value="P:type IV pilus assembly"/>
    <property type="evidence" value="ECO:0007669"/>
    <property type="project" value="TreeGrafter"/>
</dbReference>
<dbReference type="PANTHER" id="PTHR40278:SF2">
    <property type="entry name" value="TYPE IV PILUS INNER MEMBRANE COMPONENT PILN"/>
    <property type="match status" value="1"/>
</dbReference>
<evidence type="ECO:0000256" key="1">
    <source>
        <dbReference type="SAM" id="Coils"/>
    </source>
</evidence>
<dbReference type="InterPro" id="IPR052534">
    <property type="entry name" value="Extracell_DNA_Util/SecSys_Comp"/>
</dbReference>
<dbReference type="EMBL" id="FNYQ01000023">
    <property type="protein sequence ID" value="SEI79708.1"/>
    <property type="molecule type" value="Genomic_DNA"/>
</dbReference>
<name>A0A1H6TI44_9GAMM</name>
<dbReference type="Proteomes" id="UP000199250">
    <property type="component" value="Unassembled WGS sequence"/>
</dbReference>
<feature type="region of interest" description="Disordered" evidence="2">
    <location>
        <begin position="178"/>
        <end position="226"/>
    </location>
</feature>
<dbReference type="OrthoDB" id="5296173at2"/>
<keyword evidence="3" id="KW-0472">Membrane</keyword>
<evidence type="ECO:0000313" key="4">
    <source>
        <dbReference type="EMBL" id="SEI79708.1"/>
    </source>
</evidence>